<feature type="domain" description="DML1/Misato tubulin" evidence="5">
    <location>
        <begin position="130"/>
        <end position="299"/>
    </location>
</feature>
<evidence type="ECO:0000259" key="5">
    <source>
        <dbReference type="Pfam" id="PF14881"/>
    </source>
</evidence>
<dbReference type="SUPFAM" id="SSF52490">
    <property type="entry name" value="Tubulin nucleotide-binding domain-like"/>
    <property type="match status" value="1"/>
</dbReference>
<comment type="similarity">
    <text evidence="2">Belongs to the misato family.</text>
</comment>
<evidence type="ECO:0000259" key="4">
    <source>
        <dbReference type="Pfam" id="PF10644"/>
    </source>
</evidence>
<name>A0A164R4Z4_9CRUS</name>
<dbReference type="InterPro" id="IPR029209">
    <property type="entry name" value="DML1/Misato_tubulin"/>
</dbReference>
<dbReference type="Gene3D" id="3.40.50.1440">
    <property type="entry name" value="Tubulin/FtsZ, GTPase domain"/>
    <property type="match status" value="1"/>
</dbReference>
<dbReference type="InterPro" id="IPR036525">
    <property type="entry name" value="Tubulin/FtsZ_GTPase_sf"/>
</dbReference>
<dbReference type="EMBL" id="LRGB01002230">
    <property type="protein sequence ID" value="KZS08329.1"/>
    <property type="molecule type" value="Genomic_DNA"/>
</dbReference>
<dbReference type="STRING" id="35525.A0A164R4Z4"/>
<feature type="domain" description="Misato Segment II tubulin-like" evidence="4">
    <location>
        <begin position="4"/>
        <end position="73"/>
    </location>
</feature>
<evidence type="ECO:0000313" key="6">
    <source>
        <dbReference type="EMBL" id="KZS08329.1"/>
    </source>
</evidence>
<dbReference type="GO" id="GO:0007005">
    <property type="term" value="P:mitochondrion organization"/>
    <property type="evidence" value="ECO:0007669"/>
    <property type="project" value="InterPro"/>
</dbReference>
<sequence length="497" mass="55812">MAAKEVLTIQLGEFSNVIGALWWNMQNVPALSANKSEIVDNEKDQSVFFRQGKSDKVAVNPRLLAVDLKGPMDFAIQNQEFNLSPLGIVDWIPGEHAASLSEEISSISLGSCEFESNDFHEWKALLNNKLHPKSLSTLNNVQGVNPVEKFNLFSQGMACVEKEDDLEYIENQIRFFVEESDYFQGFNILFDADNGFGGVASKLLQLIKQEYSTKMTFAVPLFPAHSTCESARRAERLTNLGLVVDALFEDSSMFSPVSLDPLWCSNNSRKFSELHNLKPTSIYQAGAVIATALDTIFFPLQAKKGSLLSLTDFVKKLTSDGRKAVGMSCAIPLWNRVSNLESLNSAFVEVTSVTPCVETFRDCWTQQLVWRGLPNTSDFQSLVDFWSRIQWKRTTTFNCVFRTPSSLVKPYPKFFLDSAKLVEDSSWSPSKIGPHFCTFGGLHSSVSLGHSLKYLHTELSKIEGRSLQKFFSSGLEQDDLLENRDRIIGYAELYEEN</sequence>
<evidence type="ECO:0000256" key="2">
    <source>
        <dbReference type="ARBA" id="ARBA00008507"/>
    </source>
</evidence>
<dbReference type="PANTHER" id="PTHR13391:SF0">
    <property type="entry name" value="PROTEIN MISATO HOMOLOG 1"/>
    <property type="match status" value="1"/>
</dbReference>
<keyword evidence="3" id="KW-0496">Mitochondrion</keyword>
<dbReference type="OrthoDB" id="271881at2759"/>
<dbReference type="Pfam" id="PF14881">
    <property type="entry name" value="Tubulin_3"/>
    <property type="match status" value="1"/>
</dbReference>
<proteinExistence type="inferred from homology"/>
<evidence type="ECO:0000313" key="7">
    <source>
        <dbReference type="Proteomes" id="UP000076858"/>
    </source>
</evidence>
<comment type="subcellular location">
    <subcellularLocation>
        <location evidence="1">Mitochondrion</location>
    </subcellularLocation>
</comment>
<protein>
    <submittedName>
        <fullName evidence="6">Protein misato</fullName>
    </submittedName>
</protein>
<dbReference type="AlphaFoldDB" id="A0A164R4Z4"/>
<dbReference type="GO" id="GO:0005739">
    <property type="term" value="C:mitochondrion"/>
    <property type="evidence" value="ECO:0007669"/>
    <property type="project" value="UniProtKB-SubCell"/>
</dbReference>
<gene>
    <name evidence="6" type="ORF">APZ42_027710</name>
</gene>
<dbReference type="Proteomes" id="UP000076858">
    <property type="component" value="Unassembled WGS sequence"/>
</dbReference>
<evidence type="ECO:0000256" key="1">
    <source>
        <dbReference type="ARBA" id="ARBA00004173"/>
    </source>
</evidence>
<keyword evidence="7" id="KW-1185">Reference proteome</keyword>
<comment type="caution">
    <text evidence="6">The sequence shown here is derived from an EMBL/GenBank/DDBJ whole genome shotgun (WGS) entry which is preliminary data.</text>
</comment>
<reference evidence="6 7" key="1">
    <citation type="submission" date="2016-03" db="EMBL/GenBank/DDBJ databases">
        <title>EvidentialGene: Evidence-directed Construction of Genes on Genomes.</title>
        <authorList>
            <person name="Gilbert D.G."/>
            <person name="Choi J.-H."/>
            <person name="Mockaitis K."/>
            <person name="Colbourne J."/>
            <person name="Pfrender M."/>
        </authorList>
    </citation>
    <scope>NUCLEOTIDE SEQUENCE [LARGE SCALE GENOMIC DNA]</scope>
    <source>
        <strain evidence="6 7">Xinb3</strain>
        <tissue evidence="6">Complete organism</tissue>
    </source>
</reference>
<accession>A0A164R4Z4</accession>
<dbReference type="Pfam" id="PF10644">
    <property type="entry name" value="Misat_Tub_SegII"/>
    <property type="match status" value="1"/>
</dbReference>
<dbReference type="InterPro" id="IPR019605">
    <property type="entry name" value="Misato_II_tubulin-like"/>
</dbReference>
<dbReference type="InterPro" id="IPR049942">
    <property type="entry name" value="DML1/Misato"/>
</dbReference>
<dbReference type="PANTHER" id="PTHR13391">
    <property type="entry name" value="MITOCHONDRIAL DISTRIBUTION REGULATOR MISATO"/>
    <property type="match status" value="1"/>
</dbReference>
<organism evidence="6 7">
    <name type="scientific">Daphnia magna</name>
    <dbReference type="NCBI Taxonomy" id="35525"/>
    <lineage>
        <taxon>Eukaryota</taxon>
        <taxon>Metazoa</taxon>
        <taxon>Ecdysozoa</taxon>
        <taxon>Arthropoda</taxon>
        <taxon>Crustacea</taxon>
        <taxon>Branchiopoda</taxon>
        <taxon>Diplostraca</taxon>
        <taxon>Cladocera</taxon>
        <taxon>Anomopoda</taxon>
        <taxon>Daphniidae</taxon>
        <taxon>Daphnia</taxon>
    </lineage>
</organism>
<evidence type="ECO:0000256" key="3">
    <source>
        <dbReference type="ARBA" id="ARBA00023128"/>
    </source>
</evidence>